<evidence type="ECO:0000313" key="9">
    <source>
        <dbReference type="Proteomes" id="UP001146468"/>
    </source>
</evidence>
<dbReference type="Pfam" id="PF04138">
    <property type="entry name" value="GtrA_DPMS_TM"/>
    <property type="match status" value="1"/>
</dbReference>
<dbReference type="GO" id="GO:0005886">
    <property type="term" value="C:plasma membrane"/>
    <property type="evidence" value="ECO:0007669"/>
    <property type="project" value="TreeGrafter"/>
</dbReference>
<comment type="subcellular location">
    <subcellularLocation>
        <location evidence="1">Membrane</location>
        <topology evidence="1">Multi-pass membrane protein</topology>
    </subcellularLocation>
</comment>
<feature type="transmembrane region" description="Helical" evidence="6">
    <location>
        <begin position="80"/>
        <end position="99"/>
    </location>
</feature>
<keyword evidence="4 6" id="KW-1133">Transmembrane helix</keyword>
<dbReference type="PANTHER" id="PTHR38459">
    <property type="entry name" value="PROPHAGE BACTOPRENOL-LINKED GLUCOSE TRANSLOCASE HOMOLOG"/>
    <property type="match status" value="1"/>
</dbReference>
<evidence type="ECO:0000313" key="8">
    <source>
        <dbReference type="EMBL" id="MCZ9294251.1"/>
    </source>
</evidence>
<evidence type="ECO:0000256" key="2">
    <source>
        <dbReference type="ARBA" id="ARBA00009399"/>
    </source>
</evidence>
<sequence length="153" mass="16795">MSTKPENSQPTSAKQQLVRFIIVGIFCAVLDFGLTYLLTHAVGLDRVTAKIFGWCLGTAAAYLLNSKFTFEAKITGKRAFAVLVLYLSTLGVQTLLYWVTDGPLIALGLVDPWKDGVSFVIAQGVATVTNFVLQRVLIFNEPARVVIEEEPTR</sequence>
<name>A0A9X3LU30_9CORY</name>
<evidence type="ECO:0000256" key="4">
    <source>
        <dbReference type="ARBA" id="ARBA00022989"/>
    </source>
</evidence>
<comment type="caution">
    <text evidence="8">The sequence shown here is derived from an EMBL/GenBank/DDBJ whole genome shotgun (WGS) entry which is preliminary data.</text>
</comment>
<keyword evidence="5 6" id="KW-0472">Membrane</keyword>
<comment type="similarity">
    <text evidence="2">Belongs to the GtrA family.</text>
</comment>
<dbReference type="InterPro" id="IPR007267">
    <property type="entry name" value="GtrA_DPMS_TM"/>
</dbReference>
<accession>A0A9X3LU30</accession>
<proteinExistence type="inferred from homology"/>
<dbReference type="AlphaFoldDB" id="A0A9X3LU30"/>
<keyword evidence="9" id="KW-1185">Reference proteome</keyword>
<evidence type="ECO:0000259" key="7">
    <source>
        <dbReference type="Pfam" id="PF04138"/>
    </source>
</evidence>
<evidence type="ECO:0000256" key="6">
    <source>
        <dbReference type="SAM" id="Phobius"/>
    </source>
</evidence>
<dbReference type="RefSeq" id="WP_269965674.1">
    <property type="nucleotide sequence ID" value="NZ_JAKMUS010000010.1"/>
</dbReference>
<reference evidence="8" key="1">
    <citation type="submission" date="2022-02" db="EMBL/GenBank/DDBJ databases">
        <title>Corynebacterium sp. from urogenital microbiome.</title>
        <authorList>
            <person name="Cappelli E.A."/>
            <person name="Ribeiro T.G."/>
            <person name="Peixe L."/>
        </authorList>
    </citation>
    <scope>NUCLEOTIDE SEQUENCE</scope>
    <source>
        <strain evidence="8">C8Ua_172</strain>
    </source>
</reference>
<feature type="transmembrane region" description="Helical" evidence="6">
    <location>
        <begin position="51"/>
        <end position="68"/>
    </location>
</feature>
<evidence type="ECO:0000256" key="3">
    <source>
        <dbReference type="ARBA" id="ARBA00022692"/>
    </source>
</evidence>
<protein>
    <submittedName>
        <fullName evidence="8">GtrA family protein</fullName>
    </submittedName>
</protein>
<gene>
    <name evidence="8" type="ORF">L8U60_07115</name>
</gene>
<evidence type="ECO:0000256" key="1">
    <source>
        <dbReference type="ARBA" id="ARBA00004141"/>
    </source>
</evidence>
<evidence type="ECO:0000256" key="5">
    <source>
        <dbReference type="ARBA" id="ARBA00023136"/>
    </source>
</evidence>
<dbReference type="Proteomes" id="UP001146468">
    <property type="component" value="Unassembled WGS sequence"/>
</dbReference>
<feature type="transmembrane region" description="Helical" evidence="6">
    <location>
        <begin position="119"/>
        <end position="138"/>
    </location>
</feature>
<organism evidence="8 9">
    <name type="scientific">Corynebacterium meitnerae</name>
    <dbReference type="NCBI Taxonomy" id="2913498"/>
    <lineage>
        <taxon>Bacteria</taxon>
        <taxon>Bacillati</taxon>
        <taxon>Actinomycetota</taxon>
        <taxon>Actinomycetes</taxon>
        <taxon>Mycobacteriales</taxon>
        <taxon>Corynebacteriaceae</taxon>
        <taxon>Corynebacterium</taxon>
    </lineage>
</organism>
<dbReference type="EMBL" id="JAKMUS010000010">
    <property type="protein sequence ID" value="MCZ9294251.1"/>
    <property type="molecule type" value="Genomic_DNA"/>
</dbReference>
<keyword evidence="3 6" id="KW-0812">Transmembrane</keyword>
<feature type="transmembrane region" description="Helical" evidence="6">
    <location>
        <begin position="20"/>
        <end position="39"/>
    </location>
</feature>
<dbReference type="GO" id="GO:0000271">
    <property type="term" value="P:polysaccharide biosynthetic process"/>
    <property type="evidence" value="ECO:0007669"/>
    <property type="project" value="InterPro"/>
</dbReference>
<feature type="domain" description="GtrA/DPMS transmembrane" evidence="7">
    <location>
        <begin position="19"/>
        <end position="139"/>
    </location>
</feature>
<dbReference type="InterPro" id="IPR051401">
    <property type="entry name" value="GtrA_CellWall_Glycosyl"/>
</dbReference>
<dbReference type="PANTHER" id="PTHR38459:SF6">
    <property type="entry name" value="ARABINOGALACTAN BIOSYNTHESIS RECRUITING PROTEIN RV3789"/>
    <property type="match status" value="1"/>
</dbReference>